<reference evidence="3 4" key="1">
    <citation type="submission" date="2015-09" db="EMBL/GenBank/DDBJ databases">
        <title>Draft genome sequence of Kouleothrix aurantiaca JCM 19913.</title>
        <authorList>
            <person name="Hemp J."/>
        </authorList>
    </citation>
    <scope>NUCLEOTIDE SEQUENCE [LARGE SCALE GENOMIC DNA]</scope>
    <source>
        <strain evidence="3 4">COM-B</strain>
    </source>
</reference>
<dbReference type="PATRIC" id="fig|186479.3.peg.3332"/>
<dbReference type="Proteomes" id="UP000050509">
    <property type="component" value="Unassembled WGS sequence"/>
</dbReference>
<feature type="non-terminal residue" evidence="3">
    <location>
        <position position="1"/>
    </location>
</feature>
<sequence length="176" mass="19111">PQSSRFRIDVLAAPKTPALGSPAIPSKNLTIKDTPDPAHLTSDGRPDLDLYQMTIADAIAAKKPFLLAFSTPGFCETAVCGPNLEVIKKIKGELKGQVNFIHVEVYQYPFGESAQQQKRVPAMEEWKLQTEPWTFLVDAQGIIRAKYEGGITLAEMEPALKQLAAGQPIQPASAAP</sequence>
<dbReference type="InterPro" id="IPR036249">
    <property type="entry name" value="Thioredoxin-like_sf"/>
</dbReference>
<evidence type="ECO:0000256" key="1">
    <source>
        <dbReference type="SAM" id="MobiDB-lite"/>
    </source>
</evidence>
<gene>
    <name evidence="3" type="ORF">SE17_01835</name>
</gene>
<comment type="caution">
    <text evidence="3">The sequence shown here is derived from an EMBL/GenBank/DDBJ whole genome shotgun (WGS) entry which is preliminary data.</text>
</comment>
<dbReference type="Gene3D" id="3.40.30.10">
    <property type="entry name" value="Glutaredoxin"/>
    <property type="match status" value="1"/>
</dbReference>
<dbReference type="SUPFAM" id="SSF52833">
    <property type="entry name" value="Thioredoxin-like"/>
    <property type="match status" value="1"/>
</dbReference>
<evidence type="ECO:0000313" key="3">
    <source>
        <dbReference type="EMBL" id="KPV54727.1"/>
    </source>
</evidence>
<dbReference type="AlphaFoldDB" id="A0A0P9DAT3"/>
<dbReference type="PROSITE" id="PS51352">
    <property type="entry name" value="THIOREDOXIN_2"/>
    <property type="match status" value="1"/>
</dbReference>
<feature type="domain" description="Thioredoxin" evidence="2">
    <location>
        <begin position="28"/>
        <end position="165"/>
    </location>
</feature>
<evidence type="ECO:0000313" key="4">
    <source>
        <dbReference type="Proteomes" id="UP000050509"/>
    </source>
</evidence>
<organism evidence="3 4">
    <name type="scientific">Kouleothrix aurantiaca</name>
    <dbReference type="NCBI Taxonomy" id="186479"/>
    <lineage>
        <taxon>Bacteria</taxon>
        <taxon>Bacillati</taxon>
        <taxon>Chloroflexota</taxon>
        <taxon>Chloroflexia</taxon>
        <taxon>Chloroflexales</taxon>
        <taxon>Roseiflexineae</taxon>
        <taxon>Roseiflexaceae</taxon>
        <taxon>Kouleothrix</taxon>
    </lineage>
</organism>
<evidence type="ECO:0000259" key="2">
    <source>
        <dbReference type="PROSITE" id="PS51352"/>
    </source>
</evidence>
<accession>A0A0P9DAT3</accession>
<name>A0A0P9DAT3_9CHLR</name>
<keyword evidence="4" id="KW-1185">Reference proteome</keyword>
<dbReference type="InterPro" id="IPR013766">
    <property type="entry name" value="Thioredoxin_domain"/>
</dbReference>
<proteinExistence type="predicted"/>
<dbReference type="EMBL" id="LJCR01000019">
    <property type="protein sequence ID" value="KPV54727.1"/>
    <property type="molecule type" value="Genomic_DNA"/>
</dbReference>
<feature type="region of interest" description="Disordered" evidence="1">
    <location>
        <begin position="23"/>
        <end position="43"/>
    </location>
</feature>
<protein>
    <recommendedName>
        <fullName evidence="2">Thioredoxin domain-containing protein</fullName>
    </recommendedName>
</protein>